<protein>
    <submittedName>
        <fullName evidence="1">Uncharacterized protein</fullName>
    </submittedName>
</protein>
<evidence type="ECO:0000313" key="1">
    <source>
        <dbReference type="EMBL" id="RJP55927.1"/>
    </source>
</evidence>
<accession>A0A3A4QUT7</accession>
<organism evidence="1 2">
    <name type="scientific">Candidatus Auribacter fodinae</name>
    <dbReference type="NCBI Taxonomy" id="2093366"/>
    <lineage>
        <taxon>Bacteria</taxon>
        <taxon>Pseudomonadati</taxon>
        <taxon>Candidatus Auribacterota</taxon>
        <taxon>Candidatus Auribacteria</taxon>
        <taxon>Candidatus Auribacterales</taxon>
        <taxon>Candidatus Auribacteraceae</taxon>
        <taxon>Candidatus Auribacter</taxon>
    </lineage>
</organism>
<name>A0A3A4QUT7_9BACT</name>
<reference evidence="1 2" key="1">
    <citation type="journal article" date="2017" name="ISME J.">
        <title>Energy and carbon metabolisms in a deep terrestrial subsurface fluid microbial community.</title>
        <authorList>
            <person name="Momper L."/>
            <person name="Jungbluth S.P."/>
            <person name="Lee M.D."/>
            <person name="Amend J.P."/>
        </authorList>
    </citation>
    <scope>NUCLEOTIDE SEQUENCE [LARGE SCALE GENOMIC DNA]</scope>
    <source>
        <strain evidence="1">SURF_26</strain>
    </source>
</reference>
<gene>
    <name evidence="1" type="ORF">C4541_13550</name>
</gene>
<dbReference type="Proteomes" id="UP000266426">
    <property type="component" value="Unassembled WGS sequence"/>
</dbReference>
<comment type="caution">
    <text evidence="1">The sequence shown here is derived from an EMBL/GenBank/DDBJ whole genome shotgun (WGS) entry which is preliminary data.</text>
</comment>
<sequence>MRKSYWKTFELARLGVHPRTIRAIMRIQRRQQYSDQKYEQFKIQLSSIAASSLHLFDKKLLSD</sequence>
<proteinExistence type="predicted"/>
<evidence type="ECO:0000313" key="2">
    <source>
        <dbReference type="Proteomes" id="UP000266426"/>
    </source>
</evidence>
<dbReference type="EMBL" id="QZJZ01000105">
    <property type="protein sequence ID" value="RJP55927.1"/>
    <property type="molecule type" value="Genomic_DNA"/>
</dbReference>
<dbReference type="AlphaFoldDB" id="A0A3A4QUT7"/>